<keyword evidence="4 9" id="KW-0762">Sugar transport</keyword>
<keyword evidence="5" id="KW-0598">Phosphotransferase system</keyword>
<keyword evidence="13" id="KW-1185">Reference proteome</keyword>
<keyword evidence="6 10" id="KW-0812">Transmembrane</keyword>
<evidence type="ECO:0000259" key="11">
    <source>
        <dbReference type="PROSITE" id="PS51105"/>
    </source>
</evidence>
<dbReference type="InterPro" id="IPR004501">
    <property type="entry name" value="PTS_EIIC_3"/>
</dbReference>
<feature type="transmembrane region" description="Helical" evidence="10">
    <location>
        <begin position="98"/>
        <end position="115"/>
    </location>
</feature>
<dbReference type="HOGENOM" id="CLU_029688_1_0_9"/>
<dbReference type="GO" id="GO:1901264">
    <property type="term" value="P:carbohydrate derivative transport"/>
    <property type="evidence" value="ECO:0007669"/>
    <property type="project" value="TreeGrafter"/>
</dbReference>
<dbReference type="PANTHER" id="PTHR33989">
    <property type="match status" value="1"/>
</dbReference>
<dbReference type="STRING" id="100884.GCA_000269565_02655"/>
<sequence length="427" mass="45694">MKGTFAQKLSKAVSKFSGNLVVKTIASGMARLLPVIMIGSIVTLLISLPIDPWLAFLESSGIGSIITIGSKMTNDIITIYLVVSLAYDMARLLKVNQLNAVLVSIVSFFIVTPMTEAMIGEKVIKVFTTTYLGSRGMFVGIIVALLATYLFYLLAEKGPKIKMPASVPPAITASFESLIPAIGVASFFILIGALFSMTSYGDVHSAVYAVLQAPLEGLGNSIWAMVLLALLGEFFWFFGIHGSNVTSAANNTLFMPGAIENASNVAAGLPATNAVNSYFLEAFKGPRHCVLSAMLAFMSKSKQLKAVGKIAVVPGLFGISEPMKFGIPMVFNPIILIPMSLAPVISLLIAYFAIKIGFMSIVSIAVPWVAPPLIGGFLAAGWQGAVVQTIQMIAIFLLYLPFFKVLDKRKCAEEAQNELQAKEEIVS</sequence>
<name>E7GDP8_9FIRM</name>
<evidence type="ECO:0000256" key="10">
    <source>
        <dbReference type="SAM" id="Phobius"/>
    </source>
</evidence>
<dbReference type="RefSeq" id="WP_008789978.1">
    <property type="nucleotide sequence ID" value="NZ_AKCB01000001.1"/>
</dbReference>
<keyword evidence="3 9" id="KW-1003">Cell membrane</keyword>
<comment type="subcellular location">
    <subcellularLocation>
        <location evidence="1">Cell membrane</location>
        <topology evidence="1">Multi-pass membrane protein</topology>
    </subcellularLocation>
</comment>
<organism evidence="12 13">
    <name type="scientific">Coprobacillus cateniformis</name>
    <dbReference type="NCBI Taxonomy" id="100884"/>
    <lineage>
        <taxon>Bacteria</taxon>
        <taxon>Bacillati</taxon>
        <taxon>Bacillota</taxon>
        <taxon>Erysipelotrichia</taxon>
        <taxon>Erysipelotrichales</taxon>
        <taxon>Coprobacillaceae</taxon>
        <taxon>Coprobacillus</taxon>
    </lineage>
</organism>
<dbReference type="Proteomes" id="UP000003157">
    <property type="component" value="Unassembled WGS sequence"/>
</dbReference>
<feature type="transmembrane region" description="Helical" evidence="10">
    <location>
        <begin position="175"/>
        <end position="197"/>
    </location>
</feature>
<dbReference type="GO" id="GO:0009401">
    <property type="term" value="P:phosphoenolpyruvate-dependent sugar phosphotransferase system"/>
    <property type="evidence" value="ECO:0007669"/>
    <property type="project" value="UniProtKB-KW"/>
</dbReference>
<dbReference type="InterPro" id="IPR051088">
    <property type="entry name" value="PTS_Sugar-EIIC/EIIB"/>
</dbReference>
<keyword evidence="7 10" id="KW-1133">Transmembrane helix</keyword>
<keyword evidence="2 9" id="KW-0813">Transport</keyword>
<dbReference type="GO" id="GO:0005886">
    <property type="term" value="C:plasma membrane"/>
    <property type="evidence" value="ECO:0007669"/>
    <property type="project" value="UniProtKB-SubCell"/>
</dbReference>
<feature type="transmembrane region" description="Helical" evidence="10">
    <location>
        <begin position="374"/>
        <end position="400"/>
    </location>
</feature>
<evidence type="ECO:0000256" key="1">
    <source>
        <dbReference type="ARBA" id="ARBA00004651"/>
    </source>
</evidence>
<proteinExistence type="predicted"/>
<evidence type="ECO:0000256" key="6">
    <source>
        <dbReference type="ARBA" id="ARBA00022692"/>
    </source>
</evidence>
<dbReference type="NCBIfam" id="TIGR00410">
    <property type="entry name" value="lacE"/>
    <property type="match status" value="1"/>
</dbReference>
<dbReference type="OrthoDB" id="1550290at2"/>
<dbReference type="PANTHER" id="PTHR33989:SF8">
    <property type="entry name" value="PERMEASE IIC COMPONENT"/>
    <property type="match status" value="1"/>
</dbReference>
<feature type="transmembrane region" description="Helical" evidence="10">
    <location>
        <begin position="135"/>
        <end position="154"/>
    </location>
</feature>
<dbReference type="Pfam" id="PF02378">
    <property type="entry name" value="PTS_EIIC"/>
    <property type="match status" value="1"/>
</dbReference>
<comment type="function">
    <text evidence="9">The phosphoenolpyruvate-dependent sugar phosphotransferase system (PTS), a major carbohydrate active -transport system, catalyzes the phosphorylation of incoming sugar substrates concomitant with their translocation across the cell membrane.</text>
</comment>
<feature type="transmembrane region" description="Helical" evidence="10">
    <location>
        <begin position="217"/>
        <end position="238"/>
    </location>
</feature>
<comment type="caution">
    <text evidence="12">The sequence shown here is derived from an EMBL/GenBank/DDBJ whole genome shotgun (WGS) entry which is preliminary data.</text>
</comment>
<evidence type="ECO:0000256" key="7">
    <source>
        <dbReference type="ARBA" id="ARBA00022989"/>
    </source>
</evidence>
<keyword evidence="8 9" id="KW-0472">Membrane</keyword>
<feature type="domain" description="PTS EIIC type-3" evidence="11">
    <location>
        <begin position="5"/>
        <end position="402"/>
    </location>
</feature>
<evidence type="ECO:0000256" key="5">
    <source>
        <dbReference type="ARBA" id="ARBA00022683"/>
    </source>
</evidence>
<evidence type="ECO:0000256" key="4">
    <source>
        <dbReference type="ARBA" id="ARBA00022597"/>
    </source>
</evidence>
<evidence type="ECO:0000256" key="3">
    <source>
        <dbReference type="ARBA" id="ARBA00022475"/>
    </source>
</evidence>
<dbReference type="eggNOG" id="COG1455">
    <property type="taxonomic scope" value="Bacteria"/>
</dbReference>
<evidence type="ECO:0000313" key="13">
    <source>
        <dbReference type="Proteomes" id="UP000003157"/>
    </source>
</evidence>
<dbReference type="AlphaFoldDB" id="E7GDP8"/>
<protein>
    <recommendedName>
        <fullName evidence="9">Permease IIC component</fullName>
    </recommendedName>
</protein>
<feature type="transmembrane region" description="Helical" evidence="10">
    <location>
        <begin position="32"/>
        <end position="50"/>
    </location>
</feature>
<evidence type="ECO:0000256" key="8">
    <source>
        <dbReference type="ARBA" id="ARBA00023136"/>
    </source>
</evidence>
<dbReference type="PIRSF" id="PIRSF006351">
    <property type="entry name" value="PTS_EIIC-Cellobiose"/>
    <property type="match status" value="1"/>
</dbReference>
<evidence type="ECO:0000256" key="9">
    <source>
        <dbReference type="PIRNR" id="PIRNR006351"/>
    </source>
</evidence>
<dbReference type="EMBL" id="ADKX01000043">
    <property type="protein sequence ID" value="EFW03701.1"/>
    <property type="molecule type" value="Genomic_DNA"/>
</dbReference>
<accession>E7GDP8</accession>
<gene>
    <name evidence="12" type="ORF">HMPREF9488_02891</name>
</gene>
<evidence type="ECO:0000256" key="2">
    <source>
        <dbReference type="ARBA" id="ARBA00022448"/>
    </source>
</evidence>
<dbReference type="GO" id="GO:0008982">
    <property type="term" value="F:protein-N(PI)-phosphohistidine-sugar phosphotransferase activity"/>
    <property type="evidence" value="ECO:0007669"/>
    <property type="project" value="UniProtKB-UniRule"/>
</dbReference>
<feature type="transmembrane region" description="Helical" evidence="10">
    <location>
        <begin position="62"/>
        <end position="86"/>
    </location>
</feature>
<dbReference type="PROSITE" id="PS51105">
    <property type="entry name" value="PTS_EIIC_TYPE_3"/>
    <property type="match status" value="1"/>
</dbReference>
<dbReference type="GeneID" id="78230469"/>
<reference evidence="12 13" key="1">
    <citation type="submission" date="2010-12" db="EMBL/GenBank/DDBJ databases">
        <title>The Genome Sequence of Coprobacillus sp. strain 29_1.</title>
        <authorList>
            <consortium name="The Broad Institute Genome Sequencing Platform"/>
            <person name="Earl A."/>
            <person name="Ward D."/>
            <person name="Feldgarden M."/>
            <person name="Gevers D."/>
            <person name="Daigneault M."/>
            <person name="Sibley C.D."/>
            <person name="White A."/>
            <person name="Strauss J."/>
            <person name="Allen-Vercoe E."/>
            <person name="Young S.K."/>
            <person name="Zeng Q."/>
            <person name="Gargeya S."/>
            <person name="Fitzgerald M."/>
            <person name="Haas B."/>
            <person name="Abouelleil A."/>
            <person name="Alvarado L."/>
            <person name="Arachchi H.M."/>
            <person name="Berlin A."/>
            <person name="Brown A."/>
            <person name="Chapman S.B."/>
            <person name="Chen Z."/>
            <person name="Dunbar C."/>
            <person name="Freedman E."/>
            <person name="Gearin G."/>
            <person name="Gellesch M."/>
            <person name="Goldberg J."/>
            <person name="Griggs A."/>
            <person name="Gujja S."/>
            <person name="Heilman E."/>
            <person name="Heiman D."/>
            <person name="Howarth C."/>
            <person name="Larson L."/>
            <person name="Lui A."/>
            <person name="MacDonald P.J.P."/>
            <person name="Mehta T."/>
            <person name="Montmayeur A."/>
            <person name="Murphy C."/>
            <person name="Neiman D."/>
            <person name="Pearson M."/>
            <person name="Priest M."/>
            <person name="Roberts A."/>
            <person name="Saif S."/>
            <person name="Shea T."/>
            <person name="Shenoy N."/>
            <person name="Sisk P."/>
            <person name="Stolte C."/>
            <person name="Sykes S."/>
            <person name="White J."/>
            <person name="Yandava C."/>
            <person name="Nusbaum C."/>
            <person name="Birren B."/>
        </authorList>
    </citation>
    <scope>NUCLEOTIDE SEQUENCE [LARGE SCALE GENOMIC DNA]</scope>
    <source>
        <strain evidence="12 13">29_1</strain>
    </source>
</reference>
<dbReference type="InterPro" id="IPR003352">
    <property type="entry name" value="PTS_EIIC"/>
</dbReference>
<dbReference type="InterPro" id="IPR004796">
    <property type="entry name" value="PTS_IIC_cello"/>
</dbReference>
<evidence type="ECO:0000313" key="12">
    <source>
        <dbReference type="EMBL" id="EFW03701.1"/>
    </source>
</evidence>